<gene>
    <name evidence="1" type="ORF">MC378_02580</name>
</gene>
<accession>A0A9X1VM10</accession>
<dbReference type="EMBL" id="JAKQYM010000001">
    <property type="protein sequence ID" value="MCI2228038.1"/>
    <property type="molecule type" value="Genomic_DNA"/>
</dbReference>
<dbReference type="GO" id="GO:0050821">
    <property type="term" value="P:protein stabilization"/>
    <property type="evidence" value="ECO:0007669"/>
    <property type="project" value="TreeGrafter"/>
</dbReference>
<dbReference type="InterPro" id="IPR005632">
    <property type="entry name" value="Chaperone_Skp"/>
</dbReference>
<proteinExistence type="predicted"/>
<keyword evidence="2" id="KW-1185">Reference proteome</keyword>
<dbReference type="AlphaFoldDB" id="A0A9X1VM10"/>
<comment type="caution">
    <text evidence="1">The sequence shown here is derived from an EMBL/GenBank/DDBJ whole genome shotgun (WGS) entry which is preliminary data.</text>
</comment>
<dbReference type="PANTHER" id="PTHR35089:SF1">
    <property type="entry name" value="CHAPERONE PROTEIN SKP"/>
    <property type="match status" value="1"/>
</dbReference>
<dbReference type="RefSeq" id="WP_242177152.1">
    <property type="nucleotide sequence ID" value="NZ_JAKQYM010000001.1"/>
</dbReference>
<organism evidence="1 2">
    <name type="scientific">Polaribacter marinus</name>
    <dbReference type="NCBI Taxonomy" id="2916838"/>
    <lineage>
        <taxon>Bacteria</taxon>
        <taxon>Pseudomonadati</taxon>
        <taxon>Bacteroidota</taxon>
        <taxon>Flavobacteriia</taxon>
        <taxon>Flavobacteriales</taxon>
        <taxon>Flavobacteriaceae</taxon>
    </lineage>
</organism>
<protein>
    <submittedName>
        <fullName evidence="1">OmpH family outer membrane protein</fullName>
    </submittedName>
</protein>
<reference evidence="1" key="1">
    <citation type="submission" date="2022-02" db="EMBL/GenBank/DDBJ databases">
        <title>Polaribacter sp. MSW13, isolated from seawater.</title>
        <authorList>
            <person name="Kristyanto S."/>
            <person name="Jung J."/>
            <person name="Jeon C.O."/>
        </authorList>
    </citation>
    <scope>NUCLEOTIDE SEQUENCE</scope>
    <source>
        <strain evidence="1">MSW13</strain>
    </source>
</reference>
<dbReference type="Pfam" id="PF03938">
    <property type="entry name" value="OmpH"/>
    <property type="match status" value="1"/>
</dbReference>
<dbReference type="SMART" id="SM00935">
    <property type="entry name" value="OmpH"/>
    <property type="match status" value="1"/>
</dbReference>
<dbReference type="PANTHER" id="PTHR35089">
    <property type="entry name" value="CHAPERONE PROTEIN SKP"/>
    <property type="match status" value="1"/>
</dbReference>
<dbReference type="GO" id="GO:0005829">
    <property type="term" value="C:cytosol"/>
    <property type="evidence" value="ECO:0007669"/>
    <property type="project" value="TreeGrafter"/>
</dbReference>
<evidence type="ECO:0000313" key="1">
    <source>
        <dbReference type="EMBL" id="MCI2228038.1"/>
    </source>
</evidence>
<name>A0A9X1VM10_9FLAO</name>
<sequence length="178" mass="20412">MKSKLFSLIIIALISTITTAQTKVGTINSDYIANLMPEAKRILELTQSYGARLDSSFAIKMKNYQEKVATFKKNEATMVETLRKETIKELLTLEEDLKKYQSNGNKLMQLKQNELKRPLYRKLNEAISEIAKSNGYTQILTTTGNQFMYIDERYDITKLVMEKLGVKAPEEPKSESKK</sequence>
<dbReference type="GO" id="GO:0051082">
    <property type="term" value="F:unfolded protein binding"/>
    <property type="evidence" value="ECO:0007669"/>
    <property type="project" value="InterPro"/>
</dbReference>
<evidence type="ECO:0000313" key="2">
    <source>
        <dbReference type="Proteomes" id="UP001139369"/>
    </source>
</evidence>
<dbReference type="Proteomes" id="UP001139369">
    <property type="component" value="Unassembled WGS sequence"/>
</dbReference>